<dbReference type="InterPro" id="IPR034660">
    <property type="entry name" value="DinB/YfiT-like"/>
</dbReference>
<keyword evidence="3" id="KW-1185">Reference proteome</keyword>
<dbReference type="RefSeq" id="WP_419190843.1">
    <property type="nucleotide sequence ID" value="NZ_CP036434.1"/>
</dbReference>
<proteinExistence type="predicted"/>
<dbReference type="SUPFAM" id="SSF109854">
    <property type="entry name" value="DinB/YfiT-like putative metalloenzymes"/>
    <property type="match status" value="1"/>
</dbReference>
<protein>
    <submittedName>
        <fullName evidence="2">DinB superfamily protein</fullName>
    </submittedName>
</protein>
<reference evidence="2 3" key="1">
    <citation type="submission" date="2019-02" db="EMBL/GenBank/DDBJ databases">
        <title>Deep-cultivation of Planctomycetes and their phenomic and genomic characterization uncovers novel biology.</title>
        <authorList>
            <person name="Wiegand S."/>
            <person name="Jogler M."/>
            <person name="Boedeker C."/>
            <person name="Pinto D."/>
            <person name="Vollmers J."/>
            <person name="Rivas-Marin E."/>
            <person name="Kohn T."/>
            <person name="Peeters S.H."/>
            <person name="Heuer A."/>
            <person name="Rast P."/>
            <person name="Oberbeckmann S."/>
            <person name="Bunk B."/>
            <person name="Jeske O."/>
            <person name="Meyerdierks A."/>
            <person name="Storesund J.E."/>
            <person name="Kallscheuer N."/>
            <person name="Luecker S."/>
            <person name="Lage O.M."/>
            <person name="Pohl T."/>
            <person name="Merkel B.J."/>
            <person name="Hornburger P."/>
            <person name="Mueller R.-W."/>
            <person name="Bruemmer F."/>
            <person name="Labrenz M."/>
            <person name="Spormann A.M."/>
            <person name="Op den Camp H."/>
            <person name="Overmann J."/>
            <person name="Amann R."/>
            <person name="Jetten M.S.M."/>
            <person name="Mascher T."/>
            <person name="Medema M.H."/>
            <person name="Devos D.P."/>
            <person name="Kaster A.-K."/>
            <person name="Ovreas L."/>
            <person name="Rohde M."/>
            <person name="Galperin M.Y."/>
            <person name="Jogler C."/>
        </authorList>
    </citation>
    <scope>NUCLEOTIDE SEQUENCE [LARGE SCALE GENOMIC DNA]</scope>
    <source>
        <strain evidence="2 3">Poly30</strain>
    </source>
</reference>
<evidence type="ECO:0000259" key="1">
    <source>
        <dbReference type="Pfam" id="PF12867"/>
    </source>
</evidence>
<dbReference type="Proteomes" id="UP000320390">
    <property type="component" value="Chromosome"/>
</dbReference>
<dbReference type="Pfam" id="PF12867">
    <property type="entry name" value="DinB_2"/>
    <property type="match status" value="1"/>
</dbReference>
<gene>
    <name evidence="2" type="ORF">Poly30_03890</name>
</gene>
<accession>A0A518ELB8</accession>
<name>A0A518ELB8_9BACT</name>
<sequence length="157" mass="16889">MIQAQLLGTLQSSQEYFERSSSALTEEHSKFAPADGMFTAAQVVAHVALTIDWFVEGAFDRADGFDMNFEAHDAAARSFTSLEKARAALATSYEAVKARISSLSDAELMAPIPDGPVMGGLPRMSIVSGIQDHTAHHRGALSVYARLVGTVPPMPYM</sequence>
<dbReference type="EMBL" id="CP036434">
    <property type="protein sequence ID" value="QDV04895.1"/>
    <property type="molecule type" value="Genomic_DNA"/>
</dbReference>
<evidence type="ECO:0000313" key="3">
    <source>
        <dbReference type="Proteomes" id="UP000320390"/>
    </source>
</evidence>
<organism evidence="2 3">
    <name type="scientific">Saltatorellus ferox</name>
    <dbReference type="NCBI Taxonomy" id="2528018"/>
    <lineage>
        <taxon>Bacteria</taxon>
        <taxon>Pseudomonadati</taxon>
        <taxon>Planctomycetota</taxon>
        <taxon>Planctomycetia</taxon>
        <taxon>Planctomycetia incertae sedis</taxon>
        <taxon>Saltatorellus</taxon>
    </lineage>
</organism>
<evidence type="ECO:0000313" key="2">
    <source>
        <dbReference type="EMBL" id="QDV04895.1"/>
    </source>
</evidence>
<feature type="domain" description="DinB-like" evidence="1">
    <location>
        <begin position="12"/>
        <end position="139"/>
    </location>
</feature>
<dbReference type="InterPro" id="IPR024775">
    <property type="entry name" value="DinB-like"/>
</dbReference>
<dbReference type="Gene3D" id="1.20.120.450">
    <property type="entry name" value="dinb family like domain"/>
    <property type="match status" value="1"/>
</dbReference>
<dbReference type="AlphaFoldDB" id="A0A518ELB8"/>